<dbReference type="Proteomes" id="UP001140453">
    <property type="component" value="Unassembled WGS sequence"/>
</dbReference>
<feature type="domain" description="DUF7730" evidence="2">
    <location>
        <begin position="190"/>
        <end position="312"/>
    </location>
</feature>
<keyword evidence="4" id="KW-1185">Reference proteome</keyword>
<organism evidence="3 4">
    <name type="scientific">Gnomoniopsis smithogilvyi</name>
    <dbReference type="NCBI Taxonomy" id="1191159"/>
    <lineage>
        <taxon>Eukaryota</taxon>
        <taxon>Fungi</taxon>
        <taxon>Dikarya</taxon>
        <taxon>Ascomycota</taxon>
        <taxon>Pezizomycotina</taxon>
        <taxon>Sordariomycetes</taxon>
        <taxon>Sordariomycetidae</taxon>
        <taxon>Diaporthales</taxon>
        <taxon>Gnomoniaceae</taxon>
        <taxon>Gnomoniopsis</taxon>
    </lineage>
</organism>
<gene>
    <name evidence="3" type="ORF">N0V93_004391</name>
</gene>
<feature type="region of interest" description="Disordered" evidence="1">
    <location>
        <begin position="119"/>
        <end position="138"/>
    </location>
</feature>
<dbReference type="EMBL" id="JAPEVB010000003">
    <property type="protein sequence ID" value="KAJ4390793.1"/>
    <property type="molecule type" value="Genomic_DNA"/>
</dbReference>
<dbReference type="Pfam" id="PF24864">
    <property type="entry name" value="DUF7730"/>
    <property type="match status" value="1"/>
</dbReference>
<protein>
    <recommendedName>
        <fullName evidence="2">DUF7730 domain-containing protein</fullName>
    </recommendedName>
</protein>
<sequence length="362" mass="42357">MGKSTGNGKTNHSQVHGMRARFRKASCMNDDTYEDGDPLNTSLHPQPWVPTYEHEGTEISIPTDMRHQNGEVNEQLDSAFYTRLPSEIRRMIYTELWRSSNPLMKMHIHGSANGPKLITTPCQHQPKSTFSTRDEDVDPMRTDPWPAWRSRNQPPRWFWHAWGLRLRWGVHWKCQAVAMLDWRPRGDGTCEDLRSTDGRWMGCFLTCRKMYAEAIESLFESTQLIFTASEDAYRFFVQLEHSHVDKIRNLDFAFDHFKDHLFLQRIEAKHPRLPDTMSTVPVAWELWTPLMRCVREKMPALRDLRVQLSAPSIKGEGFVEVLRDWEEEGHGWVTENADGVIYLEMRRGQNVLTGPRRRDGFM</sequence>
<evidence type="ECO:0000313" key="4">
    <source>
        <dbReference type="Proteomes" id="UP001140453"/>
    </source>
</evidence>
<proteinExistence type="predicted"/>
<feature type="compositionally biased region" description="Polar residues" evidence="1">
    <location>
        <begin position="120"/>
        <end position="131"/>
    </location>
</feature>
<evidence type="ECO:0000256" key="1">
    <source>
        <dbReference type="SAM" id="MobiDB-lite"/>
    </source>
</evidence>
<reference evidence="3" key="1">
    <citation type="submission" date="2022-10" db="EMBL/GenBank/DDBJ databases">
        <title>Tapping the CABI collections for fungal endophytes: first genome assemblies for Collariella, Neodidymelliopsis, Ascochyta clinopodiicola, Didymella pomorum, Didymosphaeria variabile, Neocosmospora piperis and Neocucurbitaria cava.</title>
        <authorList>
            <person name="Hill R."/>
        </authorList>
    </citation>
    <scope>NUCLEOTIDE SEQUENCE</scope>
    <source>
        <strain evidence="3">IMI 355082</strain>
    </source>
</reference>
<accession>A0A9W8YSB1</accession>
<dbReference type="OrthoDB" id="4757095at2759"/>
<dbReference type="PANTHER" id="PTHR38790">
    <property type="entry name" value="2EXR DOMAIN-CONTAINING PROTEIN-RELATED"/>
    <property type="match status" value="1"/>
</dbReference>
<comment type="caution">
    <text evidence="3">The sequence shown here is derived from an EMBL/GenBank/DDBJ whole genome shotgun (WGS) entry which is preliminary data.</text>
</comment>
<name>A0A9W8YSB1_9PEZI</name>
<dbReference type="InterPro" id="IPR056632">
    <property type="entry name" value="DUF7730"/>
</dbReference>
<evidence type="ECO:0000313" key="3">
    <source>
        <dbReference type="EMBL" id="KAJ4390793.1"/>
    </source>
</evidence>
<dbReference type="AlphaFoldDB" id="A0A9W8YSB1"/>
<evidence type="ECO:0000259" key="2">
    <source>
        <dbReference type="Pfam" id="PF24864"/>
    </source>
</evidence>